<evidence type="ECO:0000256" key="4">
    <source>
        <dbReference type="ARBA" id="ARBA00023136"/>
    </source>
</evidence>
<keyword evidence="6" id="KW-0998">Cell outer membrane</keyword>
<name>W5SBM5_9SPIR</name>
<comment type="similarity">
    <text evidence="2">Belongs to the Multicopy lipoprotein (Mlp) family.</text>
</comment>
<evidence type="ECO:0000256" key="9">
    <source>
        <dbReference type="SAM" id="MobiDB-lite"/>
    </source>
</evidence>
<reference evidence="10" key="1">
    <citation type="submission" date="2013-02" db="EMBL/GenBank/DDBJ databases">
        <title>Comparative genomics of Borrelia species.</title>
        <authorList>
            <person name="Schwan T.G."/>
            <person name="Raffel S.J."/>
            <person name="Porcella S.F."/>
        </authorList>
    </citation>
    <scope>NUCLEOTIDE SEQUENCE</scope>
    <source>
        <strain evidence="10">YOR</strain>
        <plasmid evidence="10">unnamed</plasmid>
    </source>
</reference>
<evidence type="ECO:0000256" key="2">
    <source>
        <dbReference type="ARBA" id="ARBA00008380"/>
    </source>
</evidence>
<dbReference type="GO" id="GO:0009279">
    <property type="term" value="C:cell outer membrane"/>
    <property type="evidence" value="ECO:0007669"/>
    <property type="project" value="UniProtKB-SubCell"/>
</dbReference>
<evidence type="ECO:0000256" key="1">
    <source>
        <dbReference type="ARBA" id="ARBA00004459"/>
    </source>
</evidence>
<keyword evidence="10" id="KW-0614">Plasmid</keyword>
<protein>
    <submittedName>
        <fullName evidence="10">Mlp lipoprotein family protein</fullName>
    </submittedName>
</protein>
<accession>W5SBM5</accession>
<sequence length="143" mass="15717">MSKINFILVLLLLISNCGQDNNKDKEIKSRNKRNSGEATQEVQKTPEEALREKLTEEQKKGLNFLKDALGDDNKLNEILKQDESKVKGSLEHINTEAKKCNGNDEGKSTFKTLVKAYFGGGIENKLDQFKENAISACGAGAGG</sequence>
<comment type="function">
    <text evidence="8">An outer membrane protein that may participate in pathogenesis. Some human Lyme disease patients have antibodies against this protein. The Mlp proteins probably undergo intragenic recombination, generating new alleles.</text>
</comment>
<dbReference type="EMBL" id="CP004168">
    <property type="protein sequence ID" value="AHH04335.1"/>
    <property type="molecule type" value="Genomic_DNA"/>
</dbReference>
<feature type="region of interest" description="Disordered" evidence="9">
    <location>
        <begin position="22"/>
        <end position="49"/>
    </location>
</feature>
<evidence type="ECO:0000256" key="7">
    <source>
        <dbReference type="ARBA" id="ARBA00023288"/>
    </source>
</evidence>
<dbReference type="RefSeq" id="WP_025434345.1">
    <property type="nucleotide sequence ID" value="NZ_CP004168.1"/>
</dbReference>
<evidence type="ECO:0000256" key="6">
    <source>
        <dbReference type="ARBA" id="ARBA00023237"/>
    </source>
</evidence>
<dbReference type="InterPro" id="IPR004983">
    <property type="entry name" value="Mlp"/>
</dbReference>
<gene>
    <name evidence="10" type="ORF">BHY_1384</name>
</gene>
<evidence type="ECO:0000256" key="3">
    <source>
        <dbReference type="ARBA" id="ARBA00022729"/>
    </source>
</evidence>
<proteinExistence type="inferred from homology"/>
<keyword evidence="7 10" id="KW-0449">Lipoprotein</keyword>
<keyword evidence="5" id="KW-0564">Palmitate</keyword>
<keyword evidence="3" id="KW-0732">Signal</keyword>
<comment type="subcellular location">
    <subcellularLocation>
        <location evidence="1">Cell outer membrane</location>
        <topology evidence="1">Lipid-anchor</topology>
    </subcellularLocation>
</comment>
<organism evidence="10">
    <name type="scientific">Borrelia nietonii YOR</name>
    <dbReference type="NCBI Taxonomy" id="1293576"/>
    <lineage>
        <taxon>Bacteria</taxon>
        <taxon>Pseudomonadati</taxon>
        <taxon>Spirochaetota</taxon>
        <taxon>Spirochaetia</taxon>
        <taxon>Spirochaetales</taxon>
        <taxon>Borreliaceae</taxon>
        <taxon>Borrelia</taxon>
        <taxon>Borrelia nietonii</taxon>
    </lineage>
</organism>
<geneLocation type="plasmid" evidence="10">
    <name>unnamed</name>
</geneLocation>
<evidence type="ECO:0000313" key="10">
    <source>
        <dbReference type="EMBL" id="AHH04335.1"/>
    </source>
</evidence>
<keyword evidence="4" id="KW-0472">Membrane</keyword>
<dbReference type="AlphaFoldDB" id="W5SBM5"/>
<dbReference type="HOGENOM" id="CLU_134260_0_0_12"/>
<evidence type="ECO:0000256" key="8">
    <source>
        <dbReference type="ARBA" id="ARBA00046007"/>
    </source>
</evidence>
<evidence type="ECO:0000256" key="5">
    <source>
        <dbReference type="ARBA" id="ARBA00023139"/>
    </source>
</evidence>
<dbReference type="Pfam" id="PF03304">
    <property type="entry name" value="Mlp"/>
    <property type="match status" value="1"/>
</dbReference>